<sequence length="92" mass="10802">MNGKYMQMFHQEYSIHLKFSVHQLDLAKIFDKNLGLERITFDNFFKLGTENSYSVDFDIESEENQLCHAKHLTNSFLIVVFFNNDVGHPSKV</sequence>
<comment type="caution">
    <text evidence="1">The sequence shown here is derived from an EMBL/GenBank/DDBJ whole genome shotgun (WGS) entry which is preliminary data.</text>
</comment>
<evidence type="ECO:0000313" key="1">
    <source>
        <dbReference type="EMBL" id="KAH9423070.1"/>
    </source>
</evidence>
<reference evidence="1 2" key="2">
    <citation type="journal article" date="2022" name="Mol. Biol. Evol.">
        <title>Comparative Genomics Reveals Insights into the Divergent Evolution of Astigmatic Mites and Household Pest Adaptations.</title>
        <authorList>
            <person name="Xiong Q."/>
            <person name="Wan A.T."/>
            <person name="Liu X."/>
            <person name="Fung C.S."/>
            <person name="Xiao X."/>
            <person name="Malainual N."/>
            <person name="Hou J."/>
            <person name="Wang L."/>
            <person name="Wang M."/>
            <person name="Yang K.Y."/>
            <person name="Cui Y."/>
            <person name="Leung E.L."/>
            <person name="Nong W."/>
            <person name="Shin S.K."/>
            <person name="Au S.W."/>
            <person name="Jeong K.Y."/>
            <person name="Chew F.T."/>
            <person name="Hui J.H."/>
            <person name="Leung T.F."/>
            <person name="Tungtrongchitr A."/>
            <person name="Zhong N."/>
            <person name="Liu Z."/>
            <person name="Tsui S.K."/>
        </authorList>
    </citation>
    <scope>NUCLEOTIDE SEQUENCE [LARGE SCALE GENOMIC DNA]</scope>
    <source>
        <strain evidence="1">Derp</strain>
    </source>
</reference>
<proteinExistence type="predicted"/>
<dbReference type="Proteomes" id="UP000887458">
    <property type="component" value="Unassembled WGS sequence"/>
</dbReference>
<gene>
    <name evidence="1" type="ORF">DERP_007662</name>
</gene>
<protein>
    <submittedName>
        <fullName evidence="1">Uncharacterized protein</fullName>
    </submittedName>
</protein>
<organism evidence="1 2">
    <name type="scientific">Dermatophagoides pteronyssinus</name>
    <name type="common">European house dust mite</name>
    <dbReference type="NCBI Taxonomy" id="6956"/>
    <lineage>
        <taxon>Eukaryota</taxon>
        <taxon>Metazoa</taxon>
        <taxon>Ecdysozoa</taxon>
        <taxon>Arthropoda</taxon>
        <taxon>Chelicerata</taxon>
        <taxon>Arachnida</taxon>
        <taxon>Acari</taxon>
        <taxon>Acariformes</taxon>
        <taxon>Sarcoptiformes</taxon>
        <taxon>Astigmata</taxon>
        <taxon>Psoroptidia</taxon>
        <taxon>Analgoidea</taxon>
        <taxon>Pyroglyphidae</taxon>
        <taxon>Dermatophagoidinae</taxon>
        <taxon>Dermatophagoides</taxon>
    </lineage>
</organism>
<keyword evidence="2" id="KW-1185">Reference proteome</keyword>
<evidence type="ECO:0000313" key="2">
    <source>
        <dbReference type="Proteomes" id="UP000887458"/>
    </source>
</evidence>
<dbReference type="EMBL" id="NJHN03000034">
    <property type="protein sequence ID" value="KAH9423070.1"/>
    <property type="molecule type" value="Genomic_DNA"/>
</dbReference>
<reference evidence="1 2" key="1">
    <citation type="journal article" date="2018" name="J. Allergy Clin. Immunol.">
        <title>High-quality assembly of Dermatophagoides pteronyssinus genome and transcriptome reveals a wide range of novel allergens.</title>
        <authorList>
            <person name="Liu X.Y."/>
            <person name="Yang K.Y."/>
            <person name="Wang M.Q."/>
            <person name="Kwok J.S."/>
            <person name="Zeng X."/>
            <person name="Yang Z."/>
            <person name="Xiao X.J."/>
            <person name="Lau C.P."/>
            <person name="Li Y."/>
            <person name="Huang Z.M."/>
            <person name="Ba J.G."/>
            <person name="Yim A.K."/>
            <person name="Ouyang C.Y."/>
            <person name="Ngai S.M."/>
            <person name="Chan T.F."/>
            <person name="Leung E.L."/>
            <person name="Liu L."/>
            <person name="Liu Z.G."/>
            <person name="Tsui S.K."/>
        </authorList>
    </citation>
    <scope>NUCLEOTIDE SEQUENCE [LARGE SCALE GENOMIC DNA]</scope>
    <source>
        <strain evidence="1">Derp</strain>
    </source>
</reference>
<accession>A0ABQ8JKZ4</accession>
<name>A0ABQ8JKZ4_DERPT</name>